<dbReference type="Pfam" id="PF00400">
    <property type="entry name" value="WD40"/>
    <property type="match status" value="2"/>
</dbReference>
<feature type="repeat" description="WD" evidence="3">
    <location>
        <begin position="187"/>
        <end position="220"/>
    </location>
</feature>
<dbReference type="PANTHER" id="PTHR22847:SF637">
    <property type="entry name" value="WD REPEAT DOMAIN 5B"/>
    <property type="match status" value="1"/>
</dbReference>
<sequence>MNQFSVNVLHSPFGVRGANFFPPPPDVTALVSGVSTVIDAQVAESYAQVQPRHTTPGASARRSYAVGGTRGIQQLVANTRSASLPSSSPLMAVQLADNHNGYPAATTTPPLQVISKHERGRLLVWSGQTGSVVAACLFHPSFTVHHCILTAEHIYTTLEGSAATAGAEEETCVYVWSRTTFSGVTVVRGHEGRLTALAVQPMETATLVITGSLDGTVRLWRHQHSAAAPESHGSAEDPVQLLWVLTTAEVGNVQALAFLAADTVVVAGTRTALAFVRFPDAPARRKSYGGSGGGGGGRGAGSADALPFQTVQSIVDPDGGTTFLHVCPYNRTSGGAVAAAAAAATTFVASGAFGTSSPASPSSPLASGAGSAIVAAAPAPSSNTVYLLTGSTSGYMQEWVVDVDGAAPAATSAAAAYVGIRCRWYHKAHCATVDCVVTDEDVVVSTSMFDGARLYHRKSGATCGITNTAAVPVLVPQLKELVWGAIDGTVSVASYARFASGVEKELQLLWTARPHATAVRGVCLSLTADLRWDALCTGAADGSVCVWRAAASTAPVSRAALANREAAALLMSCVWHILVLPASAVPATGAKRSVAMVAGQRAAGGGRQSTILVAELTAAGELRPAAAVPLKEGDEVACAHLCREATGVLSLWVGTRGGQLLHATKGPPQKAWTALTPVHWDAKPKGSVAAIADGAAESSTIVVAVAEAADAARASQRLFVAVLRLDPKSTAAKAMASLWEGAVVLPSTVTATARRERTYTMGWLPATGLDDGPSQTLIGGLLVCGSDGSVVRCTSASRPGAAATAVSWHTPELLVMASSAGQPCAIQHNVDERPTPFATAVTAESGTSDLVCVDVIANRKRVLVPAKVRAAQLTALLCDVGSEKVRLAAVRKATGSLPSDVALFDDAGRECGRVSYDGAVTTTTGAAPSTLTTKESVSYTPKLQKGSQQRPSLVAATSADCTAIAAHGAERVVFLGYGDGLLQMMDTTDMYVFCRRWATDGSGTAQPIVEVRCAGAGVVLVRLANHHICTFTIPPRSLLDQASPLLPPPPVNMKEVR</sequence>
<keyword evidence="1 3" id="KW-0853">WD repeat</keyword>
<dbReference type="PROSITE" id="PS50082">
    <property type="entry name" value="WD_REPEATS_2"/>
    <property type="match status" value="1"/>
</dbReference>
<organism evidence="4 5">
    <name type="scientific">Novymonas esmeraldas</name>
    <dbReference type="NCBI Taxonomy" id="1808958"/>
    <lineage>
        <taxon>Eukaryota</taxon>
        <taxon>Discoba</taxon>
        <taxon>Euglenozoa</taxon>
        <taxon>Kinetoplastea</taxon>
        <taxon>Metakinetoplastina</taxon>
        <taxon>Trypanosomatida</taxon>
        <taxon>Trypanosomatidae</taxon>
        <taxon>Novymonas</taxon>
    </lineage>
</organism>
<dbReference type="PROSITE" id="PS50294">
    <property type="entry name" value="WD_REPEATS_REGION"/>
    <property type="match status" value="1"/>
</dbReference>
<proteinExistence type="predicted"/>
<dbReference type="SMART" id="SM00320">
    <property type="entry name" value="WD40"/>
    <property type="match status" value="3"/>
</dbReference>
<evidence type="ECO:0000256" key="3">
    <source>
        <dbReference type="PROSITE-ProRule" id="PRU00221"/>
    </source>
</evidence>
<dbReference type="InterPro" id="IPR001680">
    <property type="entry name" value="WD40_rpt"/>
</dbReference>
<evidence type="ECO:0000256" key="1">
    <source>
        <dbReference type="ARBA" id="ARBA00022574"/>
    </source>
</evidence>
<gene>
    <name evidence="4" type="ORF">NESM_000243100</name>
</gene>
<keyword evidence="2" id="KW-0677">Repeat</keyword>
<dbReference type="EMBL" id="JAECZO010000020">
    <property type="protein sequence ID" value="KAK7201770.1"/>
    <property type="molecule type" value="Genomic_DNA"/>
</dbReference>
<evidence type="ECO:0000313" key="5">
    <source>
        <dbReference type="Proteomes" id="UP001430356"/>
    </source>
</evidence>
<dbReference type="InterPro" id="IPR015943">
    <property type="entry name" value="WD40/YVTN_repeat-like_dom_sf"/>
</dbReference>
<name>A0AAW0FA37_9TRYP</name>
<dbReference type="AlphaFoldDB" id="A0AAW0FA37"/>
<dbReference type="Proteomes" id="UP001430356">
    <property type="component" value="Unassembled WGS sequence"/>
</dbReference>
<protein>
    <submittedName>
        <fullName evidence="4">WD domain, G-beta repeat</fullName>
    </submittedName>
</protein>
<dbReference type="PANTHER" id="PTHR22847">
    <property type="entry name" value="WD40 REPEAT PROTEIN"/>
    <property type="match status" value="1"/>
</dbReference>
<dbReference type="Gene3D" id="2.130.10.10">
    <property type="entry name" value="YVTN repeat-like/Quinoprotein amine dehydrogenase"/>
    <property type="match status" value="2"/>
</dbReference>
<dbReference type="SUPFAM" id="SSF50978">
    <property type="entry name" value="WD40 repeat-like"/>
    <property type="match status" value="1"/>
</dbReference>
<dbReference type="InterPro" id="IPR036322">
    <property type="entry name" value="WD40_repeat_dom_sf"/>
</dbReference>
<reference evidence="4 5" key="1">
    <citation type="journal article" date="2021" name="MBio">
        <title>A New Model Trypanosomatid, Novymonas esmeraldas: Genomic Perception of Its 'Candidatus Pandoraea novymonadis' Endosymbiont.</title>
        <authorList>
            <person name="Zakharova A."/>
            <person name="Saura A."/>
            <person name="Butenko A."/>
            <person name="Podesvova L."/>
            <person name="Warmusova S."/>
            <person name="Kostygov A.Y."/>
            <person name="Nenarokova A."/>
            <person name="Lukes J."/>
            <person name="Opperdoes F.R."/>
            <person name="Yurchenko V."/>
        </authorList>
    </citation>
    <scope>NUCLEOTIDE SEQUENCE [LARGE SCALE GENOMIC DNA]</scope>
    <source>
        <strain evidence="4 5">E262AT.01</strain>
    </source>
</reference>
<evidence type="ECO:0000313" key="4">
    <source>
        <dbReference type="EMBL" id="KAK7201770.1"/>
    </source>
</evidence>
<comment type="caution">
    <text evidence="4">The sequence shown here is derived from an EMBL/GenBank/DDBJ whole genome shotgun (WGS) entry which is preliminary data.</text>
</comment>
<accession>A0AAW0FA37</accession>
<evidence type="ECO:0000256" key="2">
    <source>
        <dbReference type="ARBA" id="ARBA00022737"/>
    </source>
</evidence>
<keyword evidence="5" id="KW-1185">Reference proteome</keyword>
<dbReference type="GO" id="GO:1990234">
    <property type="term" value="C:transferase complex"/>
    <property type="evidence" value="ECO:0007669"/>
    <property type="project" value="UniProtKB-ARBA"/>
</dbReference>